<dbReference type="GO" id="GO:0009236">
    <property type="term" value="P:cobalamin biosynthetic process"/>
    <property type="evidence" value="ECO:0007669"/>
    <property type="project" value="UniProtKB-UniRule"/>
</dbReference>
<dbReference type="InterPro" id="IPR014776">
    <property type="entry name" value="4pyrrole_Mease_sub2"/>
</dbReference>
<evidence type="ECO:0000256" key="7">
    <source>
        <dbReference type="PIRNR" id="PIRNR036427"/>
    </source>
</evidence>
<keyword evidence="3" id="KW-0169">Cobalamin biosynthesis</keyword>
<name>A0A1Y0I8H6_9GAMM</name>
<organism evidence="9 10">
    <name type="scientific">Oleiphilus messinensis</name>
    <dbReference type="NCBI Taxonomy" id="141451"/>
    <lineage>
        <taxon>Bacteria</taxon>
        <taxon>Pseudomonadati</taxon>
        <taxon>Pseudomonadota</taxon>
        <taxon>Gammaproteobacteria</taxon>
        <taxon>Oceanospirillales</taxon>
        <taxon>Oleiphilaceae</taxon>
        <taxon>Oleiphilus</taxon>
    </lineage>
</organism>
<dbReference type="AlphaFoldDB" id="A0A1Y0I8H6"/>
<dbReference type="Gene3D" id="3.30.950.10">
    <property type="entry name" value="Methyltransferase, Cobalt-precorrin-4 Transmethylase, Domain 2"/>
    <property type="match status" value="1"/>
</dbReference>
<accession>A0A1Y0I8H6</accession>
<dbReference type="GO" id="GO:0030788">
    <property type="term" value="F:precorrin-2 C20-methyltransferase activity"/>
    <property type="evidence" value="ECO:0007669"/>
    <property type="project" value="InterPro"/>
</dbReference>
<evidence type="ECO:0000259" key="8">
    <source>
        <dbReference type="Pfam" id="PF00590"/>
    </source>
</evidence>
<evidence type="ECO:0000256" key="4">
    <source>
        <dbReference type="ARBA" id="ARBA00022603"/>
    </source>
</evidence>
<dbReference type="InterPro" id="IPR035996">
    <property type="entry name" value="4pyrrol_Methylase_sf"/>
</dbReference>
<dbReference type="RefSeq" id="WP_087461767.1">
    <property type="nucleotide sequence ID" value="NZ_CP021425.1"/>
</dbReference>
<dbReference type="InterPro" id="IPR006364">
    <property type="entry name" value="CobI/CbiL/CobIJ_dom"/>
</dbReference>
<comment type="pathway">
    <text evidence="1">Cofactor biosynthesis; adenosylcobalamin biosynthesis.</text>
</comment>
<sequence>MASFIGLGVGPGDPELITLKSIRLLQEADIVTFICNTEGYSQALDIARQALQLLGLTLEEAKLLAIPFRMTRERDEANQAYDHAADKIARYLDEDRSVVFLCEGDPLFFGSFAYLQERLSGRYHCEAVSGISSPQAASAALGVPLALLAENLCVLSGRHNEPELISHFRDFDNAVVLKAGRSRPQILRALKASGRYQDALYIEYATRAEQRIVTDLDKLEPIPGPYFSLFLVSRHKNLVNRKGNS</sequence>
<dbReference type="CDD" id="cd11645">
    <property type="entry name" value="Precorrin_2_C20_MT"/>
    <property type="match status" value="1"/>
</dbReference>
<evidence type="ECO:0000313" key="9">
    <source>
        <dbReference type="EMBL" id="ARU56807.1"/>
    </source>
</evidence>
<dbReference type="PIRSF" id="PIRSF036427">
    <property type="entry name" value="Precrrn-2_mtase"/>
    <property type="match status" value="1"/>
</dbReference>
<dbReference type="InterPro" id="IPR012382">
    <property type="entry name" value="CobI/CbiL"/>
</dbReference>
<dbReference type="GO" id="GO:0032259">
    <property type="term" value="P:methylation"/>
    <property type="evidence" value="ECO:0007669"/>
    <property type="project" value="UniProtKB-KW"/>
</dbReference>
<dbReference type="Proteomes" id="UP000196027">
    <property type="component" value="Chromosome"/>
</dbReference>
<gene>
    <name evidence="9" type="ORF">OLMES_2757</name>
</gene>
<feature type="domain" description="Tetrapyrrole methylase" evidence="8">
    <location>
        <begin position="4"/>
        <end position="218"/>
    </location>
</feature>
<comment type="similarity">
    <text evidence="2 7">Belongs to the precorrin methyltransferase family.</text>
</comment>
<reference evidence="9 10" key="1">
    <citation type="submission" date="2017-05" db="EMBL/GenBank/DDBJ databases">
        <title>Genomic insights into alkan degradation activity of Oleiphilus messinensis.</title>
        <authorList>
            <person name="Kozyavkin S.A."/>
            <person name="Slesarev A.I."/>
            <person name="Golyshin P.N."/>
            <person name="Korzhenkov A."/>
            <person name="Golyshina O.N."/>
            <person name="Toshchakov S.V."/>
        </authorList>
    </citation>
    <scope>NUCLEOTIDE SEQUENCE [LARGE SCALE GENOMIC DNA]</scope>
    <source>
        <strain evidence="9 10">ME102</strain>
    </source>
</reference>
<keyword evidence="5 9" id="KW-0808">Transferase</keyword>
<dbReference type="Pfam" id="PF00590">
    <property type="entry name" value="TP_methylase"/>
    <property type="match status" value="1"/>
</dbReference>
<dbReference type="PANTHER" id="PTHR43467">
    <property type="entry name" value="COBALT-PRECORRIN-2 C(20)-METHYLTRANSFERASE"/>
    <property type="match status" value="1"/>
</dbReference>
<protein>
    <submittedName>
        <fullName evidence="9">Precorrin-2 methyltransferase</fullName>
    </submittedName>
</protein>
<keyword evidence="6" id="KW-0949">S-adenosyl-L-methionine</keyword>
<evidence type="ECO:0000313" key="10">
    <source>
        <dbReference type="Proteomes" id="UP000196027"/>
    </source>
</evidence>
<keyword evidence="10" id="KW-1185">Reference proteome</keyword>
<evidence type="ECO:0000256" key="6">
    <source>
        <dbReference type="ARBA" id="ARBA00022691"/>
    </source>
</evidence>
<dbReference type="SUPFAM" id="SSF53790">
    <property type="entry name" value="Tetrapyrrole methylase"/>
    <property type="match status" value="1"/>
</dbReference>
<dbReference type="NCBIfam" id="TIGR01467">
    <property type="entry name" value="cobI_cbiL"/>
    <property type="match status" value="1"/>
</dbReference>
<dbReference type="PANTHER" id="PTHR43467:SF2">
    <property type="entry name" value="COBALT-PRECORRIN-2 C(20)-METHYLTRANSFERASE"/>
    <property type="match status" value="1"/>
</dbReference>
<evidence type="ECO:0000256" key="3">
    <source>
        <dbReference type="ARBA" id="ARBA00022573"/>
    </source>
</evidence>
<evidence type="ECO:0000256" key="1">
    <source>
        <dbReference type="ARBA" id="ARBA00004953"/>
    </source>
</evidence>
<dbReference type="UniPathway" id="UPA00148"/>
<evidence type="ECO:0000256" key="5">
    <source>
        <dbReference type="ARBA" id="ARBA00022679"/>
    </source>
</evidence>
<dbReference type="InterPro" id="IPR000878">
    <property type="entry name" value="4pyrrol_Mease"/>
</dbReference>
<dbReference type="EMBL" id="CP021425">
    <property type="protein sequence ID" value="ARU56807.1"/>
    <property type="molecule type" value="Genomic_DNA"/>
</dbReference>
<evidence type="ECO:0000256" key="2">
    <source>
        <dbReference type="ARBA" id="ARBA00005879"/>
    </source>
</evidence>
<keyword evidence="4 9" id="KW-0489">Methyltransferase</keyword>
<dbReference type="KEGG" id="ome:OLMES_2757"/>
<dbReference type="InterPro" id="IPR014777">
    <property type="entry name" value="4pyrrole_Mease_sub1"/>
</dbReference>
<dbReference type="OrthoDB" id="9804789at2"/>
<proteinExistence type="inferred from homology"/>
<dbReference type="Gene3D" id="3.40.1010.10">
    <property type="entry name" value="Cobalt-precorrin-4 Transmethylase, Domain 1"/>
    <property type="match status" value="1"/>
</dbReference>